<dbReference type="Proteomes" id="UP000824782">
    <property type="component" value="Unassembled WGS sequence"/>
</dbReference>
<evidence type="ECO:0000313" key="9">
    <source>
        <dbReference type="Proteomes" id="UP000824782"/>
    </source>
</evidence>
<dbReference type="InterPro" id="IPR015425">
    <property type="entry name" value="FH2_Formin"/>
</dbReference>
<gene>
    <name evidence="8" type="ORF">GDO81_015086</name>
</gene>
<feature type="domain" description="FH2" evidence="7">
    <location>
        <begin position="767"/>
        <end position="1181"/>
    </location>
</feature>
<feature type="coiled-coil region" evidence="5">
    <location>
        <begin position="536"/>
        <end position="592"/>
    </location>
</feature>
<feature type="compositionally biased region" description="Polar residues" evidence="6">
    <location>
        <begin position="654"/>
        <end position="665"/>
    </location>
</feature>
<feature type="coiled-coil region" evidence="5">
    <location>
        <begin position="1049"/>
        <end position="1120"/>
    </location>
</feature>
<sequence length="1212" mass="134411">MDMESKEGMANESNSPETSNADSAASAPPSVLGKFSFKSFFGITTKLESQKPKEESAVLKSFRSLGSKAEEQSDQMEVVGGTNVDLPKQMDTETHGAEEPRELKEQINNEQISQEEQLNEDSTLRQEEVSQVSGGHGKNDNLVKEDKELDPQIDNLGGTEALVLQEQEDETKGVYTKRLKASDISEDAKSEMHSTPDIAPGETDTDQDGMLVHGTLVNISSDSDSDGEDSKQEICQKKTKTSVSKLLSDSQVSLNNCSKQNPESQKTEDTVIVEGEGLPELDLNRPENAGTAIDDKGINNENLEGRSPNSQTPTPSAETPGDKPFQLPAIFSGLRVHKKGATTDDTVAVKQGDSDLALLKLSQPVQKSKLPNGTIIRKKEVRSPVEPTASSKFMEQLSMLLNFDLPKPEEKVEESNPGQSDNGGQNTPVPEEKPESALEAFKSFFTGASKKPPPVDSLDLDTVKRKQKTEKDSLKSIFDRPKSIDIDQAMDRRSPDNSPSDPEDRTPGRLQAVWPPPKPKDEEEKVGLKYTEAEYQAALLQQKRQHKEELESLKTQFEVEIFNVRGEQAVHTSRLEESIQSLQNELENIVNKGKGELKDACISTEDENPPKTFRNVYIQTDRDTFLKPSEEENKTQKNNHILPKKLNIPLLNQGLISPTEAQEPSSIVPPPPPPLPFSIPPPPPLPNFKPPVPPPPPPLPGPGPPPPPPLPGTGPPPPPPLPGTGPPPPPPPPGFGPPPPPPPPGVGPPPPPAFGSFFGVSRDLPPRKPPIEPGCPMKSLYWTRIQLKTKSAKPSLWDSLKEPEIADTKEFEDLFCKPSVQQKKKPLSESYEKKTKAKKIIKLLDGKRSQAVGILISGLHLDMKDIQQAVLNLDNSVVDLETLQALYENRGQTDELKTIKKHYDNSAPEDVKLLDKPEQFLYELSQIPNFTERAKCIIFQSVFAESMSSLHRKIDIVSRTSTSMLDMDGVKNIMGLILAFGNYMNGGNRTRGQADGFGLEILPKLKDVKSRDNGVSLVDYVVRYYLRHFDQDAGTDKSVFPLPEPQDFFLAAQVKFEDLEKDLRKLRKELSESEKEANMVINHSPEDHLQPFKDRMTEFIQKAKDEHKSEEHNLSKAQTVFEETIGFFGAKPKSGEKEVSPNSFFVVWYEFCSDFKAVWKRESKVFSTERLRLAQESVNKLTAEKKVETKKINPAASLKERLRQKEASVANN</sequence>
<feature type="compositionally biased region" description="Basic and acidic residues" evidence="6">
    <location>
        <begin position="48"/>
        <end position="57"/>
    </location>
</feature>
<dbReference type="Pfam" id="PF02181">
    <property type="entry name" value="FH2"/>
    <property type="match status" value="1"/>
</dbReference>
<protein>
    <recommendedName>
        <fullName evidence="7">FH2 domain-containing protein</fullName>
    </recommendedName>
</protein>
<comment type="similarity">
    <text evidence="2">Belongs to the formin homology family. Cappuccino subfamily.</text>
</comment>
<feature type="compositionally biased region" description="Polar residues" evidence="6">
    <location>
        <begin position="251"/>
        <end position="264"/>
    </location>
</feature>
<feature type="compositionally biased region" description="Polar residues" evidence="6">
    <location>
        <begin position="299"/>
        <end position="317"/>
    </location>
</feature>
<feature type="region of interest" description="Disordered" evidence="6">
    <location>
        <begin position="46"/>
        <end position="326"/>
    </location>
</feature>
<dbReference type="GO" id="GO:0005634">
    <property type="term" value="C:nucleus"/>
    <property type="evidence" value="ECO:0007669"/>
    <property type="project" value="UniProtKB-SubCell"/>
</dbReference>
<evidence type="ECO:0000256" key="1">
    <source>
        <dbReference type="ARBA" id="ARBA00004123"/>
    </source>
</evidence>
<dbReference type="GO" id="GO:0008017">
    <property type="term" value="F:microtubule binding"/>
    <property type="evidence" value="ECO:0007669"/>
    <property type="project" value="InterPro"/>
</dbReference>
<feature type="region of interest" description="Disordered" evidence="6">
    <location>
        <begin position="624"/>
        <end position="775"/>
    </location>
</feature>
<dbReference type="PANTHER" id="PTHR45920:SF7">
    <property type="entry name" value="FORMIN-G"/>
    <property type="match status" value="1"/>
</dbReference>
<feature type="compositionally biased region" description="Pro residues" evidence="6">
    <location>
        <begin position="667"/>
        <end position="753"/>
    </location>
</feature>
<feature type="compositionally biased region" description="Low complexity" evidence="6">
    <location>
        <begin position="241"/>
        <end position="250"/>
    </location>
</feature>
<keyword evidence="4" id="KW-0539">Nucleus</keyword>
<dbReference type="EMBL" id="WNYA01000007">
    <property type="protein sequence ID" value="KAG8560702.1"/>
    <property type="molecule type" value="Genomic_DNA"/>
</dbReference>
<dbReference type="FunFam" id="1.20.58.2220:FF:000005">
    <property type="entry name" value="Formin 1"/>
    <property type="match status" value="1"/>
</dbReference>
<evidence type="ECO:0000313" key="8">
    <source>
        <dbReference type="EMBL" id="KAG8560702.1"/>
    </source>
</evidence>
<dbReference type="Gene3D" id="1.20.58.2220">
    <property type="entry name" value="Formin, FH2 domain"/>
    <property type="match status" value="1"/>
</dbReference>
<dbReference type="PANTHER" id="PTHR45920">
    <property type="entry name" value="FORMIN HOMOLOGY 2 DOMAIN CONTAINING, ISOFORM I"/>
    <property type="match status" value="1"/>
</dbReference>
<organism evidence="8 9">
    <name type="scientific">Engystomops pustulosus</name>
    <name type="common">Tungara frog</name>
    <name type="synonym">Physalaemus pustulosus</name>
    <dbReference type="NCBI Taxonomy" id="76066"/>
    <lineage>
        <taxon>Eukaryota</taxon>
        <taxon>Metazoa</taxon>
        <taxon>Chordata</taxon>
        <taxon>Craniata</taxon>
        <taxon>Vertebrata</taxon>
        <taxon>Euteleostomi</taxon>
        <taxon>Amphibia</taxon>
        <taxon>Batrachia</taxon>
        <taxon>Anura</taxon>
        <taxon>Neobatrachia</taxon>
        <taxon>Hyloidea</taxon>
        <taxon>Leptodactylidae</taxon>
        <taxon>Leiuperinae</taxon>
        <taxon>Engystomops</taxon>
    </lineage>
</organism>
<feature type="compositionally biased region" description="Basic and acidic residues" evidence="6">
    <location>
        <begin position="180"/>
        <end position="194"/>
    </location>
</feature>
<dbReference type="AlphaFoldDB" id="A0AAV7AL28"/>
<evidence type="ECO:0000256" key="5">
    <source>
        <dbReference type="SAM" id="Coils"/>
    </source>
</evidence>
<dbReference type="GO" id="GO:0005737">
    <property type="term" value="C:cytoplasm"/>
    <property type="evidence" value="ECO:0007669"/>
    <property type="project" value="UniProtKB-ARBA"/>
</dbReference>
<dbReference type="PROSITE" id="PS51444">
    <property type="entry name" value="FH2"/>
    <property type="match status" value="1"/>
</dbReference>
<dbReference type="GO" id="GO:0051015">
    <property type="term" value="F:actin filament binding"/>
    <property type="evidence" value="ECO:0007669"/>
    <property type="project" value="TreeGrafter"/>
</dbReference>
<dbReference type="GO" id="GO:0005884">
    <property type="term" value="C:actin filament"/>
    <property type="evidence" value="ECO:0007669"/>
    <property type="project" value="InterPro"/>
</dbReference>
<dbReference type="GO" id="GO:0030866">
    <property type="term" value="P:cortical actin cytoskeleton organization"/>
    <property type="evidence" value="ECO:0007669"/>
    <property type="project" value="TreeGrafter"/>
</dbReference>
<evidence type="ECO:0000256" key="6">
    <source>
        <dbReference type="SAM" id="MobiDB-lite"/>
    </source>
</evidence>
<dbReference type="SUPFAM" id="SSF101447">
    <property type="entry name" value="Formin homology 2 domain (FH2 domain)"/>
    <property type="match status" value="1"/>
</dbReference>
<keyword evidence="3 5" id="KW-0175">Coiled coil</keyword>
<feature type="compositionally biased region" description="Basic and acidic residues" evidence="6">
    <location>
        <begin position="461"/>
        <end position="495"/>
    </location>
</feature>
<feature type="compositionally biased region" description="Basic and acidic residues" evidence="6">
    <location>
        <begin position="137"/>
        <end position="150"/>
    </location>
</feature>
<evidence type="ECO:0000256" key="4">
    <source>
        <dbReference type="ARBA" id="ARBA00023242"/>
    </source>
</evidence>
<dbReference type="PRINTS" id="PR00828">
    <property type="entry name" value="FORMIN"/>
</dbReference>
<dbReference type="GO" id="GO:0045010">
    <property type="term" value="P:actin nucleation"/>
    <property type="evidence" value="ECO:0007669"/>
    <property type="project" value="InterPro"/>
</dbReference>
<comment type="caution">
    <text evidence="8">The sequence shown here is derived from an EMBL/GenBank/DDBJ whole genome shotgun (WGS) entry which is preliminary data.</text>
</comment>
<feature type="compositionally biased region" description="Low complexity" evidence="6">
    <location>
        <begin position="19"/>
        <end position="29"/>
    </location>
</feature>
<dbReference type="InterPro" id="IPR001265">
    <property type="entry name" value="Formin_Cappuccino_subfam"/>
</dbReference>
<dbReference type="InterPro" id="IPR042201">
    <property type="entry name" value="FH2_Formin_sf"/>
</dbReference>
<keyword evidence="9" id="KW-1185">Reference proteome</keyword>
<proteinExistence type="inferred from homology"/>
<dbReference type="SMART" id="SM00498">
    <property type="entry name" value="FH2"/>
    <property type="match status" value="1"/>
</dbReference>
<name>A0AAV7AL28_ENGPU</name>
<feature type="region of interest" description="Disordered" evidence="6">
    <location>
        <begin position="1"/>
        <end position="29"/>
    </location>
</feature>
<evidence type="ECO:0000256" key="3">
    <source>
        <dbReference type="ARBA" id="ARBA00023054"/>
    </source>
</evidence>
<comment type="subcellular location">
    <subcellularLocation>
        <location evidence="1">Nucleus</location>
    </subcellularLocation>
</comment>
<accession>A0AAV7AL28</accession>
<evidence type="ECO:0000256" key="2">
    <source>
        <dbReference type="ARBA" id="ARBA00005271"/>
    </source>
</evidence>
<feature type="compositionally biased region" description="Basic and acidic residues" evidence="6">
    <location>
        <begin position="624"/>
        <end position="635"/>
    </location>
</feature>
<reference evidence="8" key="1">
    <citation type="thesis" date="2020" institute="ProQuest LLC" country="789 East Eisenhower Parkway, Ann Arbor, MI, USA">
        <title>Comparative Genomics and Chromosome Evolution.</title>
        <authorList>
            <person name="Mudd A.B."/>
        </authorList>
    </citation>
    <scope>NUCLEOTIDE SEQUENCE</scope>
    <source>
        <strain evidence="8">237g6f4</strain>
        <tissue evidence="8">Blood</tissue>
    </source>
</reference>
<feature type="compositionally biased region" description="Basic and acidic residues" evidence="6">
    <location>
        <begin position="88"/>
        <end position="107"/>
    </location>
</feature>
<feature type="compositionally biased region" description="Polar residues" evidence="6">
    <location>
        <begin position="416"/>
        <end position="428"/>
    </location>
</feature>
<feature type="region of interest" description="Disordered" evidence="6">
    <location>
        <begin position="370"/>
        <end position="525"/>
    </location>
</feature>
<evidence type="ECO:0000259" key="7">
    <source>
        <dbReference type="PROSITE" id="PS51444"/>
    </source>
</evidence>